<sequence>MDKLYNVKVFVAGVSIRQIGYKLLFMLLLCTGFNVYAQQPITVTGTIKDSKGEALPGVSIRVKDSQAGTTADANGKYNVRVSANATLVFSFIGFGTQEVVVSSRTVIDVTMGDNATGLNEVVVLGYNQQQKKSSLTAAVSTVSGREILQSPTANTTNSLVGRVTGVTAVQRSGQPGADGAALNVRGQSTYNNSGAIVVVDGIERPNFGDIDPNEIENISILKDAASTAIYGIRGANGVIVVTTKVGRIGKPRINYTGNFSLQGYTGIPKALNAYDNTMLMNEGLRNEGLAPRWTDAELQKFKDGSDPLGYPDVNWFDYLTRKLYPQTQHNVNISGGTNVIRYAVSAGYLAQSGIFKKFDSPFGINSVPDYHRYNFRSNIDINLSKSLTVSVKLGGRLEQRYQPAGLRASSGNFSYDNLEGMISRILQTPSFAYPVMLPDGRIAQNVDVGTNIWNPLAVITRWGTRNDDNNTVESTFNLNWKLDKLTKGLTFTTNFGYDSYYTSNTRRNALWAAYTYDRLTGAITLSSDRPRDEPLSTLISESGGTLRTNIQTGFNYNRSFNKDHNVSALILGTRQLINGEGTTQYTIPPRAAQGVLGRVTYNYKEKYFFEADAGYNGSENFAKGNQYGFFPAVSAGWTLSNENFLKDVSWLDFLKLRGSYGKVGNDQLDQRFLFLTNYAVTANGVQFGQVTAPTNGQVVVLPNGTGTPAINGLGNDMVTWETGIKRNIGFESEFFNHSLKVNVDFFDEKRSDILSERRSGLLAFGHLYPSLNVGKVYNKGYEAEIDYQRKVGQFTIGFNTQVSFARNRIDNADEPVGAPDYQKQEGHRVGQFFGYKTNGFFTSQQDIDNSPKITFTDRSIPGDLKYVDYNGDGLINSDDRVPIGYSRFPEYTYSFTPRVAYKGISLSVLFQGVANVSSDVFLSEQNNGQQMYEFMLDRWTPQTAATATWPAIHSRSSSYPNYQLNDFVLQNASYLKIRNAELSWTLPSAWVKAMKLGNVRVFTNGQNLVTWTKFKMYVDPENVNLSNTSFSKQSLYPSSRVYNFGVNIQF</sequence>
<dbReference type="Proteomes" id="UP000662074">
    <property type="component" value="Unassembled WGS sequence"/>
</dbReference>
<dbReference type="InterPro" id="IPR039426">
    <property type="entry name" value="TonB-dep_rcpt-like"/>
</dbReference>
<dbReference type="GO" id="GO:0009279">
    <property type="term" value="C:cell outer membrane"/>
    <property type="evidence" value="ECO:0007669"/>
    <property type="project" value="UniProtKB-SubCell"/>
</dbReference>
<dbReference type="SUPFAM" id="SSF56935">
    <property type="entry name" value="Porins"/>
    <property type="match status" value="1"/>
</dbReference>
<dbReference type="InterPro" id="IPR012910">
    <property type="entry name" value="Plug_dom"/>
</dbReference>
<evidence type="ECO:0000313" key="5">
    <source>
        <dbReference type="EMBL" id="GGI50730.1"/>
    </source>
</evidence>
<keyword evidence="1" id="KW-0813">Transport</keyword>
<name>A0A917JA10_9SPHI</name>
<dbReference type="InterPro" id="IPR023996">
    <property type="entry name" value="TonB-dep_OMP_SusC/RagA"/>
</dbReference>
<dbReference type="Pfam" id="PF07715">
    <property type="entry name" value="Plug"/>
    <property type="match status" value="1"/>
</dbReference>
<gene>
    <name evidence="5" type="ORF">GCM10011425_19420</name>
</gene>
<keyword evidence="1" id="KW-0998">Cell outer membrane</keyword>
<evidence type="ECO:0000259" key="3">
    <source>
        <dbReference type="Pfam" id="PF00593"/>
    </source>
</evidence>
<accession>A0A917JA10</accession>
<dbReference type="InterPro" id="IPR023997">
    <property type="entry name" value="TonB-dep_OMP_SusC/RagA_CS"/>
</dbReference>
<dbReference type="Gene3D" id="2.170.130.10">
    <property type="entry name" value="TonB-dependent receptor, plug domain"/>
    <property type="match status" value="1"/>
</dbReference>
<proteinExistence type="inferred from homology"/>
<organism evidence="5 6">
    <name type="scientific">Mucilaginibacter galii</name>
    <dbReference type="NCBI Taxonomy" id="2005073"/>
    <lineage>
        <taxon>Bacteria</taxon>
        <taxon>Pseudomonadati</taxon>
        <taxon>Bacteroidota</taxon>
        <taxon>Sphingobacteriia</taxon>
        <taxon>Sphingobacteriales</taxon>
        <taxon>Sphingobacteriaceae</taxon>
        <taxon>Mucilaginibacter</taxon>
    </lineage>
</organism>
<evidence type="ECO:0000256" key="2">
    <source>
        <dbReference type="RuleBase" id="RU003357"/>
    </source>
</evidence>
<dbReference type="NCBIfam" id="TIGR04057">
    <property type="entry name" value="SusC_RagA_signa"/>
    <property type="match status" value="1"/>
</dbReference>
<keyword evidence="6" id="KW-1185">Reference proteome</keyword>
<dbReference type="FunFam" id="2.170.130.10:FF:000003">
    <property type="entry name" value="SusC/RagA family TonB-linked outer membrane protein"/>
    <property type="match status" value="1"/>
</dbReference>
<dbReference type="AlphaFoldDB" id="A0A917JA10"/>
<comment type="caution">
    <text evidence="5">The sequence shown here is derived from an EMBL/GenBank/DDBJ whole genome shotgun (WGS) entry which is preliminary data.</text>
</comment>
<dbReference type="InterPro" id="IPR000531">
    <property type="entry name" value="Beta-barrel_TonB"/>
</dbReference>
<protein>
    <submittedName>
        <fullName evidence="5">SusC/RagA family TonB-linked outer membrane protein</fullName>
    </submittedName>
</protein>
<evidence type="ECO:0000256" key="1">
    <source>
        <dbReference type="PROSITE-ProRule" id="PRU01360"/>
    </source>
</evidence>
<dbReference type="Pfam" id="PF00593">
    <property type="entry name" value="TonB_dep_Rec_b-barrel"/>
    <property type="match status" value="1"/>
</dbReference>
<evidence type="ECO:0000313" key="6">
    <source>
        <dbReference type="Proteomes" id="UP000662074"/>
    </source>
</evidence>
<comment type="subcellular location">
    <subcellularLocation>
        <location evidence="1">Cell outer membrane</location>
        <topology evidence="1">Multi-pass membrane protein</topology>
    </subcellularLocation>
</comment>
<keyword evidence="2" id="KW-0798">TonB box</keyword>
<dbReference type="Gene3D" id="2.60.40.1120">
    <property type="entry name" value="Carboxypeptidase-like, regulatory domain"/>
    <property type="match status" value="1"/>
</dbReference>
<dbReference type="InterPro" id="IPR008969">
    <property type="entry name" value="CarboxyPept-like_regulatory"/>
</dbReference>
<dbReference type="EMBL" id="BMDO01000004">
    <property type="protein sequence ID" value="GGI50730.1"/>
    <property type="molecule type" value="Genomic_DNA"/>
</dbReference>
<dbReference type="RefSeq" id="WP_188416135.1">
    <property type="nucleotide sequence ID" value="NZ_BMDO01000004.1"/>
</dbReference>
<dbReference type="PROSITE" id="PS52016">
    <property type="entry name" value="TONB_DEPENDENT_REC_3"/>
    <property type="match status" value="1"/>
</dbReference>
<keyword evidence="1 2" id="KW-0472">Membrane</keyword>
<feature type="domain" description="TonB-dependent receptor plug" evidence="4">
    <location>
        <begin position="132"/>
        <end position="238"/>
    </location>
</feature>
<reference evidence="5" key="1">
    <citation type="journal article" date="2014" name="Int. J. Syst. Evol. Microbiol.">
        <title>Complete genome sequence of Corynebacterium casei LMG S-19264T (=DSM 44701T), isolated from a smear-ripened cheese.</title>
        <authorList>
            <consortium name="US DOE Joint Genome Institute (JGI-PGF)"/>
            <person name="Walter F."/>
            <person name="Albersmeier A."/>
            <person name="Kalinowski J."/>
            <person name="Ruckert C."/>
        </authorList>
    </citation>
    <scope>NUCLEOTIDE SEQUENCE</scope>
    <source>
        <strain evidence="5">CCM 8711</strain>
    </source>
</reference>
<dbReference type="Pfam" id="PF13715">
    <property type="entry name" value="CarbopepD_reg_2"/>
    <property type="match status" value="1"/>
</dbReference>
<comment type="similarity">
    <text evidence="1 2">Belongs to the TonB-dependent receptor family.</text>
</comment>
<keyword evidence="1" id="KW-0812">Transmembrane</keyword>
<evidence type="ECO:0000259" key="4">
    <source>
        <dbReference type="Pfam" id="PF07715"/>
    </source>
</evidence>
<dbReference type="NCBIfam" id="TIGR04056">
    <property type="entry name" value="OMP_RagA_SusC"/>
    <property type="match status" value="1"/>
</dbReference>
<feature type="domain" description="TonB-dependent receptor-like beta-barrel" evidence="3">
    <location>
        <begin position="456"/>
        <end position="1008"/>
    </location>
</feature>
<dbReference type="SUPFAM" id="SSF49464">
    <property type="entry name" value="Carboxypeptidase regulatory domain-like"/>
    <property type="match status" value="1"/>
</dbReference>
<reference evidence="5" key="2">
    <citation type="submission" date="2020-09" db="EMBL/GenBank/DDBJ databases">
        <authorList>
            <person name="Sun Q."/>
            <person name="Sedlacek I."/>
        </authorList>
    </citation>
    <scope>NUCLEOTIDE SEQUENCE</scope>
    <source>
        <strain evidence="5">CCM 8711</strain>
    </source>
</reference>
<dbReference type="InterPro" id="IPR037066">
    <property type="entry name" value="Plug_dom_sf"/>
</dbReference>
<keyword evidence="1" id="KW-1134">Transmembrane beta strand</keyword>